<dbReference type="OrthoDB" id="9804951at2"/>
<evidence type="ECO:0000256" key="8">
    <source>
        <dbReference type="ARBA" id="ARBA00023012"/>
    </source>
</evidence>
<accession>A0A1Q9G8B5</accession>
<evidence type="ECO:0000259" key="13">
    <source>
        <dbReference type="PROSITE" id="PS50883"/>
    </source>
</evidence>
<comment type="cofactor">
    <cofactor evidence="1">
        <name>Mg(2+)</name>
        <dbReference type="ChEBI" id="CHEBI:18420"/>
    </cofactor>
</comment>
<evidence type="ECO:0000256" key="9">
    <source>
        <dbReference type="SAM" id="Phobius"/>
    </source>
</evidence>
<evidence type="ECO:0000256" key="2">
    <source>
        <dbReference type="ARBA" id="ARBA00004533"/>
    </source>
</evidence>
<dbReference type="InterPro" id="IPR052155">
    <property type="entry name" value="Biofilm_reg_signaling"/>
</dbReference>
<dbReference type="PROSITE" id="PS50883">
    <property type="entry name" value="EAL"/>
    <property type="match status" value="1"/>
</dbReference>
<evidence type="ECO:0000313" key="15">
    <source>
        <dbReference type="EMBL" id="OLQ70542.1"/>
    </source>
</evidence>
<keyword evidence="8" id="KW-0902">Two-component regulatory system</keyword>
<evidence type="ECO:0000259" key="14">
    <source>
        <dbReference type="PROSITE" id="PS50887"/>
    </source>
</evidence>
<keyword evidence="4" id="KW-0808">Transferase</keyword>
<dbReference type="InterPro" id="IPR035965">
    <property type="entry name" value="PAS-like_dom_sf"/>
</dbReference>
<dbReference type="PANTHER" id="PTHR44757:SF2">
    <property type="entry name" value="BIOFILM ARCHITECTURE MAINTENANCE PROTEIN MBAA"/>
    <property type="match status" value="1"/>
</dbReference>
<evidence type="ECO:0000256" key="1">
    <source>
        <dbReference type="ARBA" id="ARBA00001946"/>
    </source>
</evidence>
<evidence type="ECO:0000256" key="4">
    <source>
        <dbReference type="ARBA" id="ARBA00022679"/>
    </source>
</evidence>
<feature type="signal peptide" evidence="10">
    <location>
        <begin position="1"/>
        <end position="22"/>
    </location>
</feature>
<dbReference type="Pfam" id="PF00563">
    <property type="entry name" value="EAL"/>
    <property type="match status" value="1"/>
</dbReference>
<organism evidence="15 16">
    <name type="scientific">Photobacterium proteolyticum</name>
    <dbReference type="NCBI Taxonomy" id="1903952"/>
    <lineage>
        <taxon>Bacteria</taxon>
        <taxon>Pseudomonadati</taxon>
        <taxon>Pseudomonadota</taxon>
        <taxon>Gammaproteobacteria</taxon>
        <taxon>Vibrionales</taxon>
        <taxon>Vibrionaceae</taxon>
        <taxon>Photobacterium</taxon>
    </lineage>
</organism>
<keyword evidence="6" id="KW-0418">Kinase</keyword>
<dbReference type="SMART" id="SM00267">
    <property type="entry name" value="GGDEF"/>
    <property type="match status" value="1"/>
</dbReference>
<dbReference type="Pfam" id="PF00989">
    <property type="entry name" value="PAS"/>
    <property type="match status" value="2"/>
</dbReference>
<dbReference type="GO" id="GO:0016301">
    <property type="term" value="F:kinase activity"/>
    <property type="evidence" value="ECO:0007669"/>
    <property type="project" value="UniProtKB-KW"/>
</dbReference>
<dbReference type="RefSeq" id="WP_075767834.1">
    <property type="nucleotide sequence ID" value="NZ_MJIL01000097.1"/>
</dbReference>
<dbReference type="InterPro" id="IPR000700">
    <property type="entry name" value="PAS-assoc_C"/>
</dbReference>
<dbReference type="GO" id="GO:0005524">
    <property type="term" value="F:ATP binding"/>
    <property type="evidence" value="ECO:0007669"/>
    <property type="project" value="UniProtKB-KW"/>
</dbReference>
<keyword evidence="16" id="KW-1185">Reference proteome</keyword>
<dbReference type="PROSITE" id="PS50887">
    <property type="entry name" value="GGDEF"/>
    <property type="match status" value="1"/>
</dbReference>
<dbReference type="Gene3D" id="3.30.70.270">
    <property type="match status" value="1"/>
</dbReference>
<dbReference type="SUPFAM" id="SSF141868">
    <property type="entry name" value="EAL domain-like"/>
    <property type="match status" value="1"/>
</dbReference>
<dbReference type="Pfam" id="PF00990">
    <property type="entry name" value="GGDEF"/>
    <property type="match status" value="1"/>
</dbReference>
<dbReference type="EMBL" id="MJIL01000097">
    <property type="protein sequence ID" value="OLQ70542.1"/>
    <property type="molecule type" value="Genomic_DNA"/>
</dbReference>
<dbReference type="Proteomes" id="UP000186905">
    <property type="component" value="Unassembled WGS sequence"/>
</dbReference>
<dbReference type="PROSITE" id="PS50113">
    <property type="entry name" value="PAC"/>
    <property type="match status" value="1"/>
</dbReference>
<dbReference type="NCBIfam" id="TIGR00254">
    <property type="entry name" value="GGDEF"/>
    <property type="match status" value="1"/>
</dbReference>
<evidence type="ECO:0000256" key="7">
    <source>
        <dbReference type="ARBA" id="ARBA00022840"/>
    </source>
</evidence>
<dbReference type="InterPro" id="IPR000160">
    <property type="entry name" value="GGDEF_dom"/>
</dbReference>
<dbReference type="SMART" id="SM00052">
    <property type="entry name" value="EAL"/>
    <property type="match status" value="1"/>
</dbReference>
<comment type="subcellular location">
    <subcellularLocation>
        <location evidence="2">Cell inner membrane</location>
    </subcellularLocation>
</comment>
<protein>
    <submittedName>
        <fullName evidence="15">Diguanylate phosphodiesterase</fullName>
    </submittedName>
</protein>
<dbReference type="PROSITE" id="PS50112">
    <property type="entry name" value="PAS"/>
    <property type="match status" value="2"/>
</dbReference>
<feature type="domain" description="EAL" evidence="13">
    <location>
        <begin position="788"/>
        <end position="1041"/>
    </location>
</feature>
<dbReference type="SUPFAM" id="SSF103190">
    <property type="entry name" value="Sensory domain-like"/>
    <property type="match status" value="2"/>
</dbReference>
<dbReference type="NCBIfam" id="TIGR00229">
    <property type="entry name" value="sensory_box"/>
    <property type="match status" value="2"/>
</dbReference>
<feature type="domain" description="PAS" evidence="11">
    <location>
        <begin position="488"/>
        <end position="569"/>
    </location>
</feature>
<evidence type="ECO:0000256" key="3">
    <source>
        <dbReference type="ARBA" id="ARBA00022553"/>
    </source>
</evidence>
<evidence type="ECO:0000259" key="12">
    <source>
        <dbReference type="PROSITE" id="PS50113"/>
    </source>
</evidence>
<proteinExistence type="predicted"/>
<dbReference type="InterPro" id="IPR029151">
    <property type="entry name" value="Sensor-like_sf"/>
</dbReference>
<name>A0A1Q9G8B5_9GAMM</name>
<evidence type="ECO:0000256" key="5">
    <source>
        <dbReference type="ARBA" id="ARBA00022741"/>
    </source>
</evidence>
<dbReference type="SUPFAM" id="SSF55073">
    <property type="entry name" value="Nucleotide cyclase"/>
    <property type="match status" value="1"/>
</dbReference>
<keyword evidence="5" id="KW-0547">Nucleotide-binding</keyword>
<dbReference type="Gene3D" id="3.30.450.20">
    <property type="entry name" value="PAS domain"/>
    <property type="match status" value="4"/>
</dbReference>
<dbReference type="InterPro" id="IPR043128">
    <property type="entry name" value="Rev_trsase/Diguanyl_cyclase"/>
</dbReference>
<dbReference type="GO" id="GO:0000160">
    <property type="term" value="P:phosphorelay signal transduction system"/>
    <property type="evidence" value="ECO:0007669"/>
    <property type="project" value="UniProtKB-KW"/>
</dbReference>
<sequence>MKLAFLRFLALLLPLLSITAAAAFYIYHGDVIQLEQRIQERERSFHQSALHITRLHFAPIIDDLRYLTQKADEVSISTHSSSEKKDILANTFKRMTQTRAYYDQIRLINAQGQEVIRINMKDDKAYRVQESQLQDKSLRPYVQESLKIKPGTFYTSQFDLNIENGEIETPIKPMLRFISHFTINGESWLIALNYLGRDYLTELDNQYDWNSGQSWLINNQGRWLLGPTSDSAWQFMPSRQKTNGQDFFEAHPNLWEQIQKGESGQVLKQDHLYTFTRFFSGDRFLGDELFTLPFDGTDLPWTIISHINMNEAVFDLAFSQQRILKFTIFSLLIMTLVSGCIVLAWHLLQMLRHEKRLKQNIEDVALQYATVLEHAPDGLITVNQDMTINSINKAAAHILNINDQSAKGKSLLKLISGHKNREQIRQLVDDVHENKTRNNPRPVKTRIQLRNLKTRHIEFVATETTYSSSSEILLNFRDVTYWIEREEKLKSMSRALEQSNDSIIITNHRGIIEYVNRAFEKFTGMKSEDIIGSQSSNLLKQTLNNDTDVREVQKQLKDGQTIQRVLARRQKDDCILYEEKTISPILNNRGKISHYISTGKDITERVLFESKLHKLAHYDILTELPNRTLLQQYLEKAIEDAKTSHGSIALLAIDLDHFKKINDSLSHETGDKVLLAVSKRISNSLRGDDLLARLGGDEFAIIIKQEVEPENLVNMANRIIHHISKPLCIDNKELFITASMGISLYPDDSDSVETLFKNADIALYRAKEESRNKFCFFTQQMGLDSIKRIQLESELRRTIGTHRYQFYYQPKVNAITHDLCGIEALLRWEDENGEIQSPLDIIPILEYSGLIIEVGEDLIQRACRQLKQWQDDNHLLHFALNISARQLLNSNIVETVSKAIEETGCDPQYLELEITESVIMADVKAALDRLRGLEALGVKIAIDDFGTGYSSLAYLSRFPVHILKVDREFVKDLPKNKDNITITRSIVELAHNLEMIVVAEGVETEAQEQFLASIGVEEFQGYYFGAPMPLKDFEQQYLTLPDPQLISEQICQGI</sequence>
<feature type="domain" description="GGDEF" evidence="14">
    <location>
        <begin position="646"/>
        <end position="779"/>
    </location>
</feature>
<feature type="chain" id="PRO_5013271689" evidence="10">
    <location>
        <begin position="23"/>
        <end position="1054"/>
    </location>
</feature>
<evidence type="ECO:0000256" key="10">
    <source>
        <dbReference type="SAM" id="SignalP"/>
    </source>
</evidence>
<reference evidence="15 16" key="1">
    <citation type="submission" date="2016-09" db="EMBL/GenBank/DDBJ databases">
        <title>Photobacterium proteolyticum sp. nov. a protease producing bacterium isolated from ocean sediments of Laizhou Bay.</title>
        <authorList>
            <person name="Li Y."/>
        </authorList>
    </citation>
    <scope>NUCLEOTIDE SEQUENCE [LARGE SCALE GENOMIC DNA]</scope>
    <source>
        <strain evidence="15 16">13-12</strain>
    </source>
</reference>
<dbReference type="InterPro" id="IPR029787">
    <property type="entry name" value="Nucleotide_cyclase"/>
</dbReference>
<dbReference type="PANTHER" id="PTHR44757">
    <property type="entry name" value="DIGUANYLATE CYCLASE DGCP"/>
    <property type="match status" value="1"/>
</dbReference>
<evidence type="ECO:0000256" key="6">
    <source>
        <dbReference type="ARBA" id="ARBA00022777"/>
    </source>
</evidence>
<dbReference type="SUPFAM" id="SSF55785">
    <property type="entry name" value="PYP-like sensor domain (PAS domain)"/>
    <property type="match status" value="2"/>
</dbReference>
<feature type="domain" description="PAC" evidence="12">
    <location>
        <begin position="560"/>
        <end position="614"/>
    </location>
</feature>
<keyword evidence="9" id="KW-0472">Membrane</keyword>
<keyword evidence="3" id="KW-0597">Phosphoprotein</keyword>
<dbReference type="Gene3D" id="3.20.20.450">
    <property type="entry name" value="EAL domain"/>
    <property type="match status" value="1"/>
</dbReference>
<dbReference type="InterPro" id="IPR001633">
    <property type="entry name" value="EAL_dom"/>
</dbReference>
<dbReference type="InterPro" id="IPR035919">
    <property type="entry name" value="EAL_sf"/>
</dbReference>
<evidence type="ECO:0000259" key="11">
    <source>
        <dbReference type="PROSITE" id="PS50112"/>
    </source>
</evidence>
<keyword evidence="10" id="KW-0732">Signal</keyword>
<dbReference type="InterPro" id="IPR048760">
    <property type="entry name" value="VP0354-like_sensor_dom"/>
</dbReference>
<dbReference type="CDD" id="cd01948">
    <property type="entry name" value="EAL"/>
    <property type="match status" value="1"/>
</dbReference>
<dbReference type="CDD" id="cd01949">
    <property type="entry name" value="GGDEF"/>
    <property type="match status" value="1"/>
</dbReference>
<dbReference type="SMART" id="SM00091">
    <property type="entry name" value="PAS"/>
    <property type="match status" value="2"/>
</dbReference>
<dbReference type="CDD" id="cd00130">
    <property type="entry name" value="PAS"/>
    <property type="match status" value="2"/>
</dbReference>
<dbReference type="Pfam" id="PF21623">
    <property type="entry name" value="HK_sensor_dom_bact"/>
    <property type="match status" value="1"/>
</dbReference>
<dbReference type="GO" id="GO:0006355">
    <property type="term" value="P:regulation of DNA-templated transcription"/>
    <property type="evidence" value="ECO:0007669"/>
    <property type="project" value="InterPro"/>
</dbReference>
<keyword evidence="9" id="KW-0812">Transmembrane</keyword>
<evidence type="ECO:0000313" key="16">
    <source>
        <dbReference type="Proteomes" id="UP000186905"/>
    </source>
</evidence>
<dbReference type="STRING" id="1903952.BIT28_27390"/>
<keyword evidence="7" id="KW-0067">ATP-binding</keyword>
<comment type="caution">
    <text evidence="15">The sequence shown here is derived from an EMBL/GenBank/DDBJ whole genome shotgun (WGS) entry which is preliminary data.</text>
</comment>
<keyword evidence="9" id="KW-1133">Transmembrane helix</keyword>
<dbReference type="InterPro" id="IPR013767">
    <property type="entry name" value="PAS_fold"/>
</dbReference>
<feature type="transmembrane region" description="Helical" evidence="9">
    <location>
        <begin position="326"/>
        <end position="348"/>
    </location>
</feature>
<dbReference type="GO" id="GO:0005886">
    <property type="term" value="C:plasma membrane"/>
    <property type="evidence" value="ECO:0007669"/>
    <property type="project" value="UniProtKB-SubCell"/>
</dbReference>
<dbReference type="InterPro" id="IPR000014">
    <property type="entry name" value="PAS"/>
</dbReference>
<dbReference type="FunFam" id="3.30.70.270:FF:000001">
    <property type="entry name" value="Diguanylate cyclase domain protein"/>
    <property type="match status" value="1"/>
</dbReference>
<feature type="domain" description="PAS" evidence="11">
    <location>
        <begin position="364"/>
        <end position="435"/>
    </location>
</feature>
<dbReference type="AlphaFoldDB" id="A0A1Q9G8B5"/>
<gene>
    <name evidence="15" type="ORF">BIT28_27390</name>
</gene>